<organism evidence="5 6">
    <name type="scientific">Sphingomonas qomolangmaensis</name>
    <dbReference type="NCBI Taxonomy" id="2918765"/>
    <lineage>
        <taxon>Bacteria</taxon>
        <taxon>Pseudomonadati</taxon>
        <taxon>Pseudomonadota</taxon>
        <taxon>Alphaproteobacteria</taxon>
        <taxon>Sphingomonadales</taxon>
        <taxon>Sphingomonadaceae</taxon>
        <taxon>Sphingomonas</taxon>
    </lineage>
</organism>
<keyword evidence="2" id="KW-0285">Flavoprotein</keyword>
<name>A0ABY5L3V9_9SPHN</name>
<dbReference type="InterPro" id="IPR036134">
    <property type="entry name" value="Crypto/Photolyase_FAD-like_sf"/>
</dbReference>
<dbReference type="Proteomes" id="UP001058533">
    <property type="component" value="Chromosome"/>
</dbReference>
<dbReference type="PANTHER" id="PTHR11455">
    <property type="entry name" value="CRYPTOCHROME"/>
    <property type="match status" value="1"/>
</dbReference>
<evidence type="ECO:0000256" key="3">
    <source>
        <dbReference type="ARBA" id="ARBA00022827"/>
    </source>
</evidence>
<keyword evidence="3" id="KW-0274">FAD</keyword>
<evidence type="ECO:0000313" key="5">
    <source>
        <dbReference type="EMBL" id="UUL81639.1"/>
    </source>
</evidence>
<dbReference type="SUPFAM" id="SSF48173">
    <property type="entry name" value="Cryptochrome/photolyase FAD-binding domain"/>
    <property type="match status" value="1"/>
</dbReference>
<dbReference type="EMBL" id="CP101740">
    <property type="protein sequence ID" value="UUL81639.1"/>
    <property type="molecule type" value="Genomic_DNA"/>
</dbReference>
<evidence type="ECO:0000256" key="1">
    <source>
        <dbReference type="ARBA" id="ARBA00001974"/>
    </source>
</evidence>
<dbReference type="Gene3D" id="1.10.579.10">
    <property type="entry name" value="DNA Cyclobutane Dipyrimidine Photolyase, subunit A, domain 3"/>
    <property type="match status" value="1"/>
</dbReference>
<sequence>MTLPHPTRAAGLARLAAFTPSMGRAYADRRNADPGPEAERDGWPEHVSKLSPYLRYRLIDEQEVLAAALDAHGPDKAEKFVSEVLWRGYFRGWLEQRPGTWPAYVAGRDAALALVDANGGVARDYRAACEGRTGIDCFDAWATELTTRNWLHNHARMWFASIWIFTLRLPWELGADFFLRHLIDGDSASNTLSWRWVAGLHTRGKAYAARADNIARYTGGRFAPTGLVEDVEPLVEDGEVPRAAFAPPPLPQPAGDWALVLHEGDMGIATPIGRAPSRVIGLASPDPRAAPAVRAFAKGALADAVARAGEMYGCPGVVVQEAAAVGDAAAGAVPVAPYVPVGVIGDRGGLPVATFVRDYDAAIWPLATAGFFKVKTGAPARLRALGLPA</sequence>
<dbReference type="PANTHER" id="PTHR11455:SF9">
    <property type="entry name" value="CRYPTOCHROME CIRCADIAN CLOCK 5 ISOFORM X1"/>
    <property type="match status" value="1"/>
</dbReference>
<dbReference type="InterPro" id="IPR005101">
    <property type="entry name" value="Cryptochr/Photolyase_FAD-bd"/>
</dbReference>
<evidence type="ECO:0000313" key="6">
    <source>
        <dbReference type="Proteomes" id="UP001058533"/>
    </source>
</evidence>
<comment type="cofactor">
    <cofactor evidence="1">
        <name>FAD</name>
        <dbReference type="ChEBI" id="CHEBI:57692"/>
    </cofactor>
</comment>
<reference evidence="5" key="1">
    <citation type="submission" date="2022-07" db="EMBL/GenBank/DDBJ databases">
        <title>Sphingomonas sp. nov., a novel bacterium isolated from the north slope of the Mount Everest.</title>
        <authorList>
            <person name="Cui X."/>
            <person name="Liu Y."/>
        </authorList>
    </citation>
    <scope>NUCLEOTIDE SEQUENCE</scope>
    <source>
        <strain evidence="5">S5-59</strain>
    </source>
</reference>
<protein>
    <submittedName>
        <fullName evidence="5">DNA photolyase</fullName>
    </submittedName>
</protein>
<proteinExistence type="predicted"/>
<feature type="domain" description="Cryptochrome/DNA photolyase FAD-binding" evidence="4">
    <location>
        <begin position="80"/>
        <end position="208"/>
    </location>
</feature>
<dbReference type="RefSeq" id="WP_256505332.1">
    <property type="nucleotide sequence ID" value="NZ_CP101740.1"/>
</dbReference>
<keyword evidence="6" id="KW-1185">Reference proteome</keyword>
<dbReference type="Pfam" id="PF03441">
    <property type="entry name" value="FAD_binding_7"/>
    <property type="match status" value="1"/>
</dbReference>
<gene>
    <name evidence="5" type="ORF">NMP03_10555</name>
</gene>
<dbReference type="Gene3D" id="1.25.40.80">
    <property type="match status" value="1"/>
</dbReference>
<evidence type="ECO:0000259" key="4">
    <source>
        <dbReference type="Pfam" id="PF03441"/>
    </source>
</evidence>
<evidence type="ECO:0000256" key="2">
    <source>
        <dbReference type="ARBA" id="ARBA00022630"/>
    </source>
</evidence>
<accession>A0ABY5L3V9</accession>
<dbReference type="InterPro" id="IPR002081">
    <property type="entry name" value="Cryptochrome/DNA_photolyase_1"/>
</dbReference>